<proteinExistence type="inferred from homology"/>
<dbReference type="InterPro" id="IPR011577">
    <property type="entry name" value="Cyt_b561_bac/Ni-Hgenase"/>
</dbReference>
<keyword evidence="4" id="KW-1003">Cell membrane</keyword>
<keyword evidence="7" id="KW-0479">Metal-binding</keyword>
<dbReference type="GO" id="GO:0020037">
    <property type="term" value="F:heme binding"/>
    <property type="evidence" value="ECO:0007669"/>
    <property type="project" value="TreeGrafter"/>
</dbReference>
<evidence type="ECO:0000256" key="9">
    <source>
        <dbReference type="ARBA" id="ARBA00022989"/>
    </source>
</evidence>
<keyword evidence="5" id="KW-0349">Heme</keyword>
<evidence type="ECO:0000256" key="5">
    <source>
        <dbReference type="ARBA" id="ARBA00022617"/>
    </source>
</evidence>
<dbReference type="SUPFAM" id="SSF81342">
    <property type="entry name" value="Transmembrane di-heme cytochromes"/>
    <property type="match status" value="1"/>
</dbReference>
<evidence type="ECO:0000256" key="12">
    <source>
        <dbReference type="ARBA" id="ARBA00037975"/>
    </source>
</evidence>
<evidence type="ECO:0000313" key="15">
    <source>
        <dbReference type="EMBL" id="MCZ0864666.1"/>
    </source>
</evidence>
<dbReference type="PANTHER" id="PTHR30529:SF1">
    <property type="entry name" value="CYTOCHROME B561 HOMOLOG 2"/>
    <property type="match status" value="1"/>
</dbReference>
<evidence type="ECO:0000256" key="7">
    <source>
        <dbReference type="ARBA" id="ARBA00022723"/>
    </source>
</evidence>
<dbReference type="InterPro" id="IPR052168">
    <property type="entry name" value="Cytochrome_b561_oxidase"/>
</dbReference>
<keyword evidence="9 13" id="KW-1133">Transmembrane helix</keyword>
<evidence type="ECO:0000256" key="8">
    <source>
        <dbReference type="ARBA" id="ARBA00022982"/>
    </source>
</evidence>
<keyword evidence="16" id="KW-1185">Reference proteome</keyword>
<feature type="transmembrane region" description="Helical" evidence="13">
    <location>
        <begin position="50"/>
        <end position="69"/>
    </location>
</feature>
<feature type="transmembrane region" description="Helical" evidence="13">
    <location>
        <begin position="146"/>
        <end position="163"/>
    </location>
</feature>
<comment type="caution">
    <text evidence="15">The sequence shown here is derived from an EMBL/GenBank/DDBJ whole genome shotgun (WGS) entry which is preliminary data.</text>
</comment>
<comment type="similarity">
    <text evidence="12">Belongs to the cytochrome b561 family.</text>
</comment>
<comment type="cofactor">
    <cofactor evidence="1">
        <name>heme b</name>
        <dbReference type="ChEBI" id="CHEBI:60344"/>
    </cofactor>
</comment>
<accession>A0A9J6RJT7</accession>
<dbReference type="GO" id="GO:0005886">
    <property type="term" value="C:plasma membrane"/>
    <property type="evidence" value="ECO:0007669"/>
    <property type="project" value="UniProtKB-SubCell"/>
</dbReference>
<organism evidence="15 16">
    <name type="scientific">Dasania phycosphaerae</name>
    <dbReference type="NCBI Taxonomy" id="2950436"/>
    <lineage>
        <taxon>Bacteria</taxon>
        <taxon>Pseudomonadati</taxon>
        <taxon>Pseudomonadota</taxon>
        <taxon>Gammaproteobacteria</taxon>
        <taxon>Cellvibrionales</taxon>
        <taxon>Spongiibacteraceae</taxon>
        <taxon>Dasania</taxon>
    </lineage>
</organism>
<evidence type="ECO:0000259" key="14">
    <source>
        <dbReference type="Pfam" id="PF01292"/>
    </source>
</evidence>
<evidence type="ECO:0000256" key="6">
    <source>
        <dbReference type="ARBA" id="ARBA00022692"/>
    </source>
</evidence>
<dbReference type="InterPro" id="IPR016174">
    <property type="entry name" value="Di-haem_cyt_TM"/>
</dbReference>
<keyword evidence="10" id="KW-0408">Iron</keyword>
<protein>
    <submittedName>
        <fullName evidence="15">Cytochrome b</fullName>
    </submittedName>
</protein>
<evidence type="ECO:0000256" key="13">
    <source>
        <dbReference type="SAM" id="Phobius"/>
    </source>
</evidence>
<dbReference type="RefSeq" id="WP_258330817.1">
    <property type="nucleotide sequence ID" value="NZ_JAPTGG010000003.1"/>
</dbReference>
<dbReference type="GO" id="GO:0009055">
    <property type="term" value="F:electron transfer activity"/>
    <property type="evidence" value="ECO:0007669"/>
    <property type="project" value="InterPro"/>
</dbReference>
<name>A0A9J6RJT7_9GAMM</name>
<keyword evidence="6 13" id="KW-0812">Transmembrane</keyword>
<dbReference type="Pfam" id="PF01292">
    <property type="entry name" value="Ni_hydr_CYTB"/>
    <property type="match status" value="1"/>
</dbReference>
<evidence type="ECO:0000256" key="10">
    <source>
        <dbReference type="ARBA" id="ARBA00023004"/>
    </source>
</evidence>
<evidence type="ECO:0000256" key="3">
    <source>
        <dbReference type="ARBA" id="ARBA00022448"/>
    </source>
</evidence>
<evidence type="ECO:0000313" key="16">
    <source>
        <dbReference type="Proteomes" id="UP001069090"/>
    </source>
</evidence>
<reference evidence="15 16" key="1">
    <citation type="submission" date="2022-12" db="EMBL/GenBank/DDBJ databases">
        <title>Dasania phycosphaerae sp. nov., isolated from particulate material of the south coast of Korea.</title>
        <authorList>
            <person name="Jiang Y."/>
        </authorList>
    </citation>
    <scope>NUCLEOTIDE SEQUENCE [LARGE SCALE GENOMIC DNA]</scope>
    <source>
        <strain evidence="15 16">GY-19</strain>
    </source>
</reference>
<dbReference type="AlphaFoldDB" id="A0A9J6RJT7"/>
<dbReference type="PANTHER" id="PTHR30529">
    <property type="entry name" value="CYTOCHROME B561"/>
    <property type="match status" value="1"/>
</dbReference>
<comment type="subcellular location">
    <subcellularLocation>
        <location evidence="2">Cell membrane</location>
        <topology evidence="2">Multi-pass membrane protein</topology>
    </subcellularLocation>
</comment>
<dbReference type="GO" id="GO:0046872">
    <property type="term" value="F:metal ion binding"/>
    <property type="evidence" value="ECO:0007669"/>
    <property type="project" value="UniProtKB-KW"/>
</dbReference>
<dbReference type="Proteomes" id="UP001069090">
    <property type="component" value="Unassembled WGS sequence"/>
</dbReference>
<feature type="transmembrane region" description="Helical" evidence="13">
    <location>
        <begin position="96"/>
        <end position="114"/>
    </location>
</feature>
<sequence>MRAVNSRATYGWVAVLLHWLLALWLLALFALGWWMVELDYYSAWYQRAPWWHKGLGVLATLLMLLRYIWRLANPLPDHEPGIPAYQASLALWGQRLFYVLVFALALSGYLIVTARGESLSVLDWFVLPATLSVVQQEDVAGWAHKYLAWGFMVMVLLHTVAALRHHFVVGDKTLLKILGRK</sequence>
<feature type="transmembrane region" description="Helical" evidence="13">
    <location>
        <begin position="12"/>
        <end position="35"/>
    </location>
</feature>
<keyword evidence="11 13" id="KW-0472">Membrane</keyword>
<keyword evidence="8" id="KW-0249">Electron transport</keyword>
<gene>
    <name evidence="15" type="ORF">O0V09_05610</name>
</gene>
<feature type="domain" description="Cytochrome b561 bacterial/Ni-hydrogenase" evidence="14">
    <location>
        <begin position="10"/>
        <end position="179"/>
    </location>
</feature>
<evidence type="ECO:0000256" key="1">
    <source>
        <dbReference type="ARBA" id="ARBA00001970"/>
    </source>
</evidence>
<evidence type="ECO:0000256" key="4">
    <source>
        <dbReference type="ARBA" id="ARBA00022475"/>
    </source>
</evidence>
<evidence type="ECO:0000256" key="11">
    <source>
        <dbReference type="ARBA" id="ARBA00023136"/>
    </source>
</evidence>
<dbReference type="GO" id="GO:0022904">
    <property type="term" value="P:respiratory electron transport chain"/>
    <property type="evidence" value="ECO:0007669"/>
    <property type="project" value="InterPro"/>
</dbReference>
<evidence type="ECO:0000256" key="2">
    <source>
        <dbReference type="ARBA" id="ARBA00004651"/>
    </source>
</evidence>
<dbReference type="EMBL" id="JAPTGG010000003">
    <property type="protein sequence ID" value="MCZ0864666.1"/>
    <property type="molecule type" value="Genomic_DNA"/>
</dbReference>
<keyword evidence="3" id="KW-0813">Transport</keyword>